<protein>
    <recommendedName>
        <fullName evidence="3">Peptidase C14 caspase domain-containing protein</fullName>
    </recommendedName>
</protein>
<dbReference type="OMA" id="TWDESAN"/>
<accession>A0A284RMV2</accession>
<reference evidence="5" key="1">
    <citation type="journal article" date="2017" name="Nat. Ecol. Evol.">
        <title>Genome expansion and lineage-specific genetic innovations in the forest pathogenic fungi Armillaria.</title>
        <authorList>
            <person name="Sipos G."/>
            <person name="Prasanna A.N."/>
            <person name="Walter M.C."/>
            <person name="O'Connor E."/>
            <person name="Balint B."/>
            <person name="Krizsan K."/>
            <person name="Kiss B."/>
            <person name="Hess J."/>
            <person name="Varga T."/>
            <person name="Slot J."/>
            <person name="Riley R."/>
            <person name="Boka B."/>
            <person name="Rigling D."/>
            <person name="Barry K."/>
            <person name="Lee J."/>
            <person name="Mihaltcheva S."/>
            <person name="LaButti K."/>
            <person name="Lipzen A."/>
            <person name="Waldron R."/>
            <person name="Moloney N.M."/>
            <person name="Sperisen C."/>
            <person name="Kredics L."/>
            <person name="Vagvoelgyi C."/>
            <person name="Patrignani A."/>
            <person name="Fitzpatrick D."/>
            <person name="Nagy I."/>
            <person name="Doyle S."/>
            <person name="Anderson J.B."/>
            <person name="Grigoriev I.V."/>
            <person name="Gueldener U."/>
            <person name="Muensterkoetter M."/>
            <person name="Nagy L.G."/>
        </authorList>
    </citation>
    <scope>NUCLEOTIDE SEQUENCE [LARGE SCALE GENOMIC DNA]</scope>
    <source>
        <strain evidence="5">C18/9</strain>
    </source>
</reference>
<dbReference type="InterPro" id="IPR011600">
    <property type="entry name" value="Pept_C14_caspase"/>
</dbReference>
<evidence type="ECO:0000313" key="4">
    <source>
        <dbReference type="EMBL" id="SJL10035.1"/>
    </source>
</evidence>
<dbReference type="OrthoDB" id="3223806at2759"/>
<dbReference type="GO" id="GO:0005737">
    <property type="term" value="C:cytoplasm"/>
    <property type="evidence" value="ECO:0007669"/>
    <property type="project" value="TreeGrafter"/>
</dbReference>
<evidence type="ECO:0000256" key="2">
    <source>
        <dbReference type="SAM" id="MobiDB-lite"/>
    </source>
</evidence>
<dbReference type="EMBL" id="FUEG01000011">
    <property type="protein sequence ID" value="SJL10035.1"/>
    <property type="molecule type" value="Genomic_DNA"/>
</dbReference>
<name>A0A284RMV2_ARMOS</name>
<feature type="region of interest" description="Disordered" evidence="2">
    <location>
        <begin position="130"/>
        <end position="159"/>
    </location>
</feature>
<keyword evidence="5" id="KW-1185">Reference proteome</keyword>
<feature type="compositionally biased region" description="Basic and acidic residues" evidence="2">
    <location>
        <begin position="144"/>
        <end position="154"/>
    </location>
</feature>
<feature type="region of interest" description="Disordered" evidence="2">
    <location>
        <begin position="85"/>
        <end position="115"/>
    </location>
</feature>
<gene>
    <name evidence="4" type="ORF">ARMOST_13417</name>
</gene>
<evidence type="ECO:0000256" key="1">
    <source>
        <dbReference type="ARBA" id="ARBA00009005"/>
    </source>
</evidence>
<dbReference type="GO" id="GO:0004197">
    <property type="term" value="F:cysteine-type endopeptidase activity"/>
    <property type="evidence" value="ECO:0007669"/>
    <property type="project" value="InterPro"/>
</dbReference>
<feature type="domain" description="Peptidase C14 caspase" evidence="3">
    <location>
        <begin position="212"/>
        <end position="460"/>
    </location>
</feature>
<organism evidence="4 5">
    <name type="scientific">Armillaria ostoyae</name>
    <name type="common">Armillaria root rot fungus</name>
    <dbReference type="NCBI Taxonomy" id="47428"/>
    <lineage>
        <taxon>Eukaryota</taxon>
        <taxon>Fungi</taxon>
        <taxon>Dikarya</taxon>
        <taxon>Basidiomycota</taxon>
        <taxon>Agaricomycotina</taxon>
        <taxon>Agaricomycetes</taxon>
        <taxon>Agaricomycetidae</taxon>
        <taxon>Agaricales</taxon>
        <taxon>Marasmiineae</taxon>
        <taxon>Physalacriaceae</taxon>
        <taxon>Armillaria</taxon>
    </lineage>
</organism>
<sequence>MTRRRARHALRRLAAKLGTAIFDSPLAHCKGKPNRGLRSAQVIKTDENSSKQLLAPRSDILFTENARVSSGGSDSNFEDVGMTEDTIRRSASGPDKTFEDLKSNGGSDNVEPFGVSKSLRMGAATETVTAGATRNTVPSLKKLPTHDEDTRSESDSTSDCILNNSFDVGGMPPHKWIENVDHQQNQVEFANLTETKKDGRDASRVSQTHAIFALVMGISEYKFMGYENLQGAANDADKFEGYLREDLQTPEENIISLRDAQATRSAIIDEFTNLIQNPNIVCGRAAIVIYFAGHGAVANKPGEWTDWETSDNTIEMLCPADMGLLDEYNNVIEGIPDRTISELLLRLSEAKGNNITVVLDCCHAAGINRGLQHPDAQLRSRRILHPPQISPKCDSTISSRRSRGFTSGFSGSSWDSHIVLAACSRHQSAWEENGQGIFTRALLKVMRRTPSPGITYKSLMHRLVMPPFQTPHLEGKHLHRFLFDSSQDPAENSRILCRREDGQSHFTLYAGSVHGITKGSTFGIYLTDLASDSHSLSTAVVDEVGTFVSYLTPSDPALFATVKNRRVWYARLIEVSEACLLIHCYPPALMTRILTEDQEPKFTIPVCTTKDPDQADLCIVLERRTVYFERGRRNSLFNPCVGFSPRLSYFSGIDDVSGIRRVIDHFAHFTSHLTMTSPFPMSDFVSVEMKRLVHVGSNLCPDGENLLSAVEDGKYIQLNVDTSLPPNQCPSYGFTIQNESDVNLYAYLFYFDASTLQIDAWYSSQMSSSKSEPRSVDTYLERNSALTLGFGNGGMSPFTFTIPDGQEVDVCFFKFFVTTQPVDLGSIPRSSPFSALTMRRGGNHLRFPPVLDRSWASMTIPVIQRRVSPTNP</sequence>
<dbReference type="AlphaFoldDB" id="A0A284RMV2"/>
<dbReference type="InterPro" id="IPR050452">
    <property type="entry name" value="Metacaspase"/>
</dbReference>
<proteinExistence type="inferred from homology"/>
<dbReference type="PANTHER" id="PTHR48104:SF30">
    <property type="entry name" value="METACASPASE-1"/>
    <property type="match status" value="1"/>
</dbReference>
<dbReference type="Gene3D" id="3.40.50.1460">
    <property type="match status" value="1"/>
</dbReference>
<dbReference type="Pfam" id="PF00656">
    <property type="entry name" value="Peptidase_C14"/>
    <property type="match status" value="1"/>
</dbReference>
<evidence type="ECO:0000259" key="3">
    <source>
        <dbReference type="Pfam" id="PF00656"/>
    </source>
</evidence>
<dbReference type="Proteomes" id="UP000219338">
    <property type="component" value="Unassembled WGS sequence"/>
</dbReference>
<dbReference type="GO" id="GO:0006508">
    <property type="term" value="P:proteolysis"/>
    <property type="evidence" value="ECO:0007669"/>
    <property type="project" value="InterPro"/>
</dbReference>
<dbReference type="PANTHER" id="PTHR48104">
    <property type="entry name" value="METACASPASE-4"/>
    <property type="match status" value="1"/>
</dbReference>
<comment type="similarity">
    <text evidence="1">Belongs to the peptidase C14B family.</text>
</comment>
<evidence type="ECO:0000313" key="5">
    <source>
        <dbReference type="Proteomes" id="UP000219338"/>
    </source>
</evidence>